<evidence type="ECO:0000313" key="3">
    <source>
        <dbReference type="Proteomes" id="UP000600588"/>
    </source>
</evidence>
<name>A0A8J6UGS5_9FLAO</name>
<keyword evidence="1" id="KW-0812">Transmembrane</keyword>
<evidence type="ECO:0008006" key="4">
    <source>
        <dbReference type="Google" id="ProtNLM"/>
    </source>
</evidence>
<dbReference type="Proteomes" id="UP000600588">
    <property type="component" value="Unassembled WGS sequence"/>
</dbReference>
<dbReference type="Pfam" id="PF12869">
    <property type="entry name" value="tRNA_anti-like"/>
    <property type="match status" value="1"/>
</dbReference>
<dbReference type="AlphaFoldDB" id="A0A8J6UGS5"/>
<keyword evidence="1" id="KW-1133">Transmembrane helix</keyword>
<dbReference type="EMBL" id="JACVXB010000003">
    <property type="protein sequence ID" value="MBD0832291.1"/>
    <property type="molecule type" value="Genomic_DNA"/>
</dbReference>
<keyword evidence="3" id="KW-1185">Reference proteome</keyword>
<sequence length="128" mass="14352">MQKRYFIYIIGLIIIALFIGYNYIYQDHRDIASESADFTLAASALADTFAASPKQSELKFNNKTIQVSGVITELNATDITIDNSVFCQFNSKITPSVKVNTKVKIKGRCIGYDDLLEQVKLDQCSLIE</sequence>
<organism evidence="2 3">
    <name type="scientific">Aestuariibaculum sediminum</name>
    <dbReference type="NCBI Taxonomy" id="2770637"/>
    <lineage>
        <taxon>Bacteria</taxon>
        <taxon>Pseudomonadati</taxon>
        <taxon>Bacteroidota</taxon>
        <taxon>Flavobacteriia</taxon>
        <taxon>Flavobacteriales</taxon>
        <taxon>Flavobacteriaceae</taxon>
    </lineage>
</organism>
<accession>A0A8J6UGS5</accession>
<comment type="caution">
    <text evidence="2">The sequence shown here is derived from an EMBL/GenBank/DDBJ whole genome shotgun (WGS) entry which is preliminary data.</text>
</comment>
<feature type="transmembrane region" description="Helical" evidence="1">
    <location>
        <begin position="6"/>
        <end position="25"/>
    </location>
</feature>
<keyword evidence="1" id="KW-0472">Membrane</keyword>
<evidence type="ECO:0000256" key="1">
    <source>
        <dbReference type="SAM" id="Phobius"/>
    </source>
</evidence>
<protein>
    <recommendedName>
        <fullName evidence="4">tRNA_anti-like</fullName>
    </recommendedName>
</protein>
<gene>
    <name evidence="2" type="ORF">ICJ83_09110</name>
</gene>
<reference evidence="2 3" key="1">
    <citation type="submission" date="2020-09" db="EMBL/GenBank/DDBJ databases">
        <title>TT11 complete genome.</title>
        <authorList>
            <person name="Wu Z."/>
        </authorList>
    </citation>
    <scope>NUCLEOTIDE SEQUENCE [LARGE SCALE GENOMIC DNA]</scope>
    <source>
        <strain evidence="2 3">TT11</strain>
    </source>
</reference>
<dbReference type="InterPro" id="IPR024422">
    <property type="entry name" value="Protein_unknown_function_OB"/>
</dbReference>
<proteinExistence type="predicted"/>
<evidence type="ECO:0000313" key="2">
    <source>
        <dbReference type="EMBL" id="MBD0832291.1"/>
    </source>
</evidence>
<dbReference type="RefSeq" id="WP_188230076.1">
    <property type="nucleotide sequence ID" value="NZ_JACVXB010000003.1"/>
</dbReference>